<evidence type="ECO:0000256" key="2">
    <source>
        <dbReference type="ARBA" id="ARBA00023186"/>
    </source>
</evidence>
<feature type="domain" description="J" evidence="3">
    <location>
        <begin position="66"/>
        <end position="138"/>
    </location>
</feature>
<accession>A0A6P8WJT0</accession>
<dbReference type="GO" id="GO:0051087">
    <property type="term" value="F:protein-folding chaperone binding"/>
    <property type="evidence" value="ECO:0007669"/>
    <property type="project" value="InterPro"/>
</dbReference>
<dbReference type="HAMAP" id="MF_00682">
    <property type="entry name" value="HscB"/>
    <property type="match status" value="1"/>
</dbReference>
<reference evidence="5" key="1">
    <citation type="submission" date="2025-08" db="UniProtKB">
        <authorList>
            <consortium name="RefSeq"/>
        </authorList>
    </citation>
    <scope>IDENTIFICATION</scope>
    <source>
        <strain evidence="5">15112-1751.03</strain>
        <tissue evidence="5">Whole Adult</tissue>
    </source>
</reference>
<protein>
    <submittedName>
        <fullName evidence="5">Iron-sulfur cluster co-chaperone protein HscB</fullName>
    </submittedName>
</protein>
<sequence length="231" mass="26200">MRRVVSILKTKSSELVFRPSIKCSIVPNTRHYASLSTSVCWNCQKPAKQMICADCGSLQDVDNTINYFKLLDFPTQFTLQSQQLTQRFRQLQSRVHPDKYSNKTSREQTNSADWSSLINKAYKTLSAPVERGQYMLQLAGEEMPQDNSALNATFLMAMMERNEEVEEADNSAALEKLSANISQELEAFAEKLTTQFEANDLAAVKATLVEMKYLHSIQSSIKKKQQHLMSA</sequence>
<dbReference type="SMART" id="SM00271">
    <property type="entry name" value="DnaJ"/>
    <property type="match status" value="1"/>
</dbReference>
<dbReference type="CTD" id="5740624"/>
<dbReference type="AlphaFoldDB" id="A0A6P8WJT0"/>
<dbReference type="GO" id="GO:0005739">
    <property type="term" value="C:mitochondrion"/>
    <property type="evidence" value="ECO:0007669"/>
    <property type="project" value="TreeGrafter"/>
</dbReference>
<dbReference type="SUPFAM" id="SSF46565">
    <property type="entry name" value="Chaperone J-domain"/>
    <property type="match status" value="1"/>
</dbReference>
<dbReference type="GeneID" id="117567392"/>
<dbReference type="PROSITE" id="PS50076">
    <property type="entry name" value="DNAJ_2"/>
    <property type="match status" value="1"/>
</dbReference>
<keyword evidence="2" id="KW-0143">Chaperone</keyword>
<dbReference type="SUPFAM" id="SSF47144">
    <property type="entry name" value="HSC20 (HSCB), C-terminal oligomerisation domain"/>
    <property type="match status" value="1"/>
</dbReference>
<gene>
    <name evidence="5" type="primary">LOC117567392</name>
</gene>
<dbReference type="Pfam" id="PF00226">
    <property type="entry name" value="DnaJ"/>
    <property type="match status" value="1"/>
</dbReference>
<proteinExistence type="inferred from homology"/>
<dbReference type="OrthoDB" id="448954at2759"/>
<evidence type="ECO:0000259" key="3">
    <source>
        <dbReference type="PROSITE" id="PS50076"/>
    </source>
</evidence>
<dbReference type="PANTHER" id="PTHR14021:SF15">
    <property type="entry name" value="IRON-SULFUR CLUSTER CO-CHAPERONE PROTEIN HSCB"/>
    <property type="match status" value="1"/>
</dbReference>
<dbReference type="GO" id="GO:0051259">
    <property type="term" value="P:protein complex oligomerization"/>
    <property type="evidence" value="ECO:0007669"/>
    <property type="project" value="InterPro"/>
</dbReference>
<organism evidence="4 5">
    <name type="scientific">Drosophila albomicans</name>
    <name type="common">Fruit fly</name>
    <dbReference type="NCBI Taxonomy" id="7291"/>
    <lineage>
        <taxon>Eukaryota</taxon>
        <taxon>Metazoa</taxon>
        <taxon>Ecdysozoa</taxon>
        <taxon>Arthropoda</taxon>
        <taxon>Hexapoda</taxon>
        <taxon>Insecta</taxon>
        <taxon>Pterygota</taxon>
        <taxon>Neoptera</taxon>
        <taxon>Endopterygota</taxon>
        <taxon>Diptera</taxon>
        <taxon>Brachycera</taxon>
        <taxon>Muscomorpha</taxon>
        <taxon>Ephydroidea</taxon>
        <taxon>Drosophilidae</taxon>
        <taxon>Drosophila</taxon>
    </lineage>
</organism>
<dbReference type="NCBIfam" id="TIGR00714">
    <property type="entry name" value="hscB"/>
    <property type="match status" value="1"/>
</dbReference>
<dbReference type="PANTHER" id="PTHR14021">
    <property type="entry name" value="IRON-SULFUR CLUSTER CO-CHAPERONE PROTEIN HSCB"/>
    <property type="match status" value="1"/>
</dbReference>
<evidence type="ECO:0000313" key="5">
    <source>
        <dbReference type="RefSeq" id="XP_034103234.1"/>
    </source>
</evidence>
<dbReference type="RefSeq" id="XP_034103234.1">
    <property type="nucleotide sequence ID" value="XM_034247343.2"/>
</dbReference>
<dbReference type="InterPro" id="IPR004640">
    <property type="entry name" value="HscB"/>
</dbReference>
<comment type="similarity">
    <text evidence="1">Belongs to the HscB family.</text>
</comment>
<dbReference type="Gene3D" id="1.20.1280.20">
    <property type="entry name" value="HscB, C-terminal domain"/>
    <property type="match status" value="1"/>
</dbReference>
<dbReference type="InterPro" id="IPR036869">
    <property type="entry name" value="J_dom_sf"/>
</dbReference>
<dbReference type="InterPro" id="IPR009073">
    <property type="entry name" value="HscB_oligo_C"/>
</dbReference>
<dbReference type="GO" id="GO:0001671">
    <property type="term" value="F:ATPase activator activity"/>
    <property type="evidence" value="ECO:0007669"/>
    <property type="project" value="InterPro"/>
</dbReference>
<evidence type="ECO:0000256" key="1">
    <source>
        <dbReference type="ARBA" id="ARBA00010476"/>
    </source>
</evidence>
<dbReference type="InterPro" id="IPR036386">
    <property type="entry name" value="HscB_C_sf"/>
</dbReference>
<dbReference type="Proteomes" id="UP000515160">
    <property type="component" value="Chromosome 3"/>
</dbReference>
<dbReference type="GO" id="GO:0044571">
    <property type="term" value="P:[2Fe-2S] cluster assembly"/>
    <property type="evidence" value="ECO:0007669"/>
    <property type="project" value="InterPro"/>
</dbReference>
<evidence type="ECO:0000313" key="4">
    <source>
        <dbReference type="Proteomes" id="UP000515160"/>
    </source>
</evidence>
<dbReference type="Pfam" id="PF07743">
    <property type="entry name" value="HSCB_C"/>
    <property type="match status" value="1"/>
</dbReference>
<dbReference type="InterPro" id="IPR001623">
    <property type="entry name" value="DnaJ_domain"/>
</dbReference>
<dbReference type="CDD" id="cd06257">
    <property type="entry name" value="DnaJ"/>
    <property type="match status" value="1"/>
</dbReference>
<keyword evidence="4" id="KW-1185">Reference proteome</keyword>
<dbReference type="Gene3D" id="1.10.287.110">
    <property type="entry name" value="DnaJ domain"/>
    <property type="match status" value="1"/>
</dbReference>
<name>A0A6P8WJT0_DROAB</name>